<comment type="caution">
    <text evidence="2">The sequence shown here is derived from an EMBL/GenBank/DDBJ whole genome shotgun (WGS) entry which is preliminary data.</text>
</comment>
<feature type="region of interest" description="Disordered" evidence="1">
    <location>
        <begin position="1"/>
        <end position="21"/>
    </location>
</feature>
<protein>
    <submittedName>
        <fullName evidence="2">Uncharacterized protein</fullName>
    </submittedName>
</protein>
<evidence type="ECO:0000313" key="2">
    <source>
        <dbReference type="EMBL" id="KAK5863598.1"/>
    </source>
</evidence>
<proteinExistence type="predicted"/>
<dbReference type="Proteomes" id="UP001346869">
    <property type="component" value="Unassembled WGS sequence"/>
</dbReference>
<organism evidence="2 3">
    <name type="scientific">Eleginops maclovinus</name>
    <name type="common">Patagonian blennie</name>
    <name type="synonym">Eleginus maclovinus</name>
    <dbReference type="NCBI Taxonomy" id="56733"/>
    <lineage>
        <taxon>Eukaryota</taxon>
        <taxon>Metazoa</taxon>
        <taxon>Chordata</taxon>
        <taxon>Craniata</taxon>
        <taxon>Vertebrata</taxon>
        <taxon>Euteleostomi</taxon>
        <taxon>Actinopterygii</taxon>
        <taxon>Neopterygii</taxon>
        <taxon>Teleostei</taxon>
        <taxon>Neoteleostei</taxon>
        <taxon>Acanthomorphata</taxon>
        <taxon>Eupercaria</taxon>
        <taxon>Perciformes</taxon>
        <taxon>Notothenioidei</taxon>
        <taxon>Eleginopidae</taxon>
        <taxon>Eleginops</taxon>
    </lineage>
</organism>
<reference evidence="2 3" key="1">
    <citation type="journal article" date="2023" name="Genes (Basel)">
        <title>Chromosome-Level Genome Assembly and Circadian Gene Repertoire of the Patagonia Blennie Eleginops maclovinus-The Closest Ancestral Proxy of Antarctic Cryonotothenioids.</title>
        <authorList>
            <person name="Cheng C.C."/>
            <person name="Rivera-Colon A.G."/>
            <person name="Minhas B.F."/>
            <person name="Wilson L."/>
            <person name="Rayamajhi N."/>
            <person name="Vargas-Chacoff L."/>
            <person name="Catchen J.M."/>
        </authorList>
    </citation>
    <scope>NUCLEOTIDE SEQUENCE [LARGE SCALE GENOMIC DNA]</scope>
    <source>
        <strain evidence="2">JMC-PN-2008</strain>
    </source>
</reference>
<reference evidence="2 3" key="2">
    <citation type="journal article" date="2023" name="Mol. Biol. Evol.">
        <title>Genomics of Secondarily Temperate Adaptation in the Only Non-Antarctic Icefish.</title>
        <authorList>
            <person name="Rivera-Colon A.G."/>
            <person name="Rayamajhi N."/>
            <person name="Minhas B.F."/>
            <person name="Madrigal G."/>
            <person name="Bilyk K.T."/>
            <person name="Yoon V."/>
            <person name="Hune M."/>
            <person name="Gregory S."/>
            <person name="Cheng C.H.C."/>
            <person name="Catchen J.M."/>
        </authorList>
    </citation>
    <scope>NUCLEOTIDE SEQUENCE [LARGE SCALE GENOMIC DNA]</scope>
    <source>
        <strain evidence="2">JMC-PN-2008</strain>
    </source>
</reference>
<dbReference type="AlphaFoldDB" id="A0AAN7XHU8"/>
<evidence type="ECO:0000256" key="1">
    <source>
        <dbReference type="SAM" id="MobiDB-lite"/>
    </source>
</evidence>
<keyword evidence="3" id="KW-1185">Reference proteome</keyword>
<evidence type="ECO:0000313" key="3">
    <source>
        <dbReference type="Proteomes" id="UP001346869"/>
    </source>
</evidence>
<name>A0AAN7XHU8_ELEMC</name>
<gene>
    <name evidence="2" type="ORF">PBY51_000621</name>
</gene>
<sequence length="21" mass="2281">MIQSTGLLSRNTTQSTLTTVK</sequence>
<dbReference type="EMBL" id="JAUZQC010000011">
    <property type="protein sequence ID" value="KAK5863598.1"/>
    <property type="molecule type" value="Genomic_DNA"/>
</dbReference>
<accession>A0AAN7XHU8</accession>